<proteinExistence type="inferred from homology"/>
<feature type="modified residue" description="N6-(pyridoxal phosphate)lysine" evidence="9">
    <location>
        <position position="222"/>
    </location>
</feature>
<organism evidence="11 12">
    <name type="scientific">Brenneria corticis</name>
    <dbReference type="NCBI Taxonomy" id="2173106"/>
    <lineage>
        <taxon>Bacteria</taxon>
        <taxon>Pseudomonadati</taxon>
        <taxon>Pseudomonadota</taxon>
        <taxon>Gammaproteobacteria</taxon>
        <taxon>Enterobacterales</taxon>
        <taxon>Pectobacteriaceae</taxon>
        <taxon>Brenneria</taxon>
    </lineage>
</organism>
<evidence type="ECO:0000256" key="5">
    <source>
        <dbReference type="ARBA" id="ARBA00022576"/>
    </source>
</evidence>
<dbReference type="GO" id="GO:0004400">
    <property type="term" value="F:histidinol-phosphate transaminase activity"/>
    <property type="evidence" value="ECO:0007669"/>
    <property type="project" value="UniProtKB-UniRule"/>
</dbReference>
<dbReference type="PANTHER" id="PTHR43643">
    <property type="entry name" value="HISTIDINOL-PHOSPHATE AMINOTRANSFERASE 2"/>
    <property type="match status" value="1"/>
</dbReference>
<dbReference type="InterPro" id="IPR015422">
    <property type="entry name" value="PyrdxlP-dep_Trfase_small"/>
</dbReference>
<dbReference type="CDD" id="cd00609">
    <property type="entry name" value="AAT_like"/>
    <property type="match status" value="1"/>
</dbReference>
<dbReference type="Gene3D" id="3.40.640.10">
    <property type="entry name" value="Type I PLP-dependent aspartate aminotransferase-like (Major domain)"/>
    <property type="match status" value="1"/>
</dbReference>
<evidence type="ECO:0000313" key="12">
    <source>
        <dbReference type="Proteomes" id="UP000296159"/>
    </source>
</evidence>
<evidence type="ECO:0000256" key="8">
    <source>
        <dbReference type="ARBA" id="ARBA00047481"/>
    </source>
</evidence>
<dbReference type="Gene3D" id="3.90.1150.10">
    <property type="entry name" value="Aspartate Aminotransferase, domain 1"/>
    <property type="match status" value="1"/>
</dbReference>
<accession>A0A2U1U819</accession>
<dbReference type="GO" id="GO:0000105">
    <property type="term" value="P:L-histidine biosynthetic process"/>
    <property type="evidence" value="ECO:0007669"/>
    <property type="project" value="UniProtKB-UniRule"/>
</dbReference>
<dbReference type="AlphaFoldDB" id="A0A2U1U819"/>
<feature type="domain" description="Aminotransferase class I/classII large" evidence="10">
    <location>
        <begin position="32"/>
        <end position="352"/>
    </location>
</feature>
<dbReference type="InterPro" id="IPR050106">
    <property type="entry name" value="HistidinolP_aminotransfase"/>
</dbReference>
<dbReference type="RefSeq" id="WP_136165592.1">
    <property type="nucleotide sequence ID" value="NZ_KZ819074.1"/>
</dbReference>
<comment type="similarity">
    <text evidence="3 9">Belongs to the class-II pyridoxal-phosphate-dependent aminotransferase family. Histidinol-phosphate aminotransferase subfamily.</text>
</comment>
<evidence type="ECO:0000256" key="3">
    <source>
        <dbReference type="ARBA" id="ARBA00007970"/>
    </source>
</evidence>
<evidence type="ECO:0000313" key="11">
    <source>
        <dbReference type="EMBL" id="PWC17820.1"/>
    </source>
</evidence>
<gene>
    <name evidence="9 11" type="primary">hisC</name>
    <name evidence="11" type="ORF">DDT56_06125</name>
</gene>
<dbReference type="EMBL" id="QDKH01000006">
    <property type="protein sequence ID" value="PWC17820.1"/>
    <property type="molecule type" value="Genomic_DNA"/>
</dbReference>
<keyword evidence="7 9" id="KW-0663">Pyridoxal phosphate</keyword>
<dbReference type="PANTHER" id="PTHR43643:SF3">
    <property type="entry name" value="HISTIDINOL-PHOSPHATE AMINOTRANSFERASE"/>
    <property type="match status" value="1"/>
</dbReference>
<reference evidence="11 12" key="1">
    <citation type="submission" date="2018-04" db="EMBL/GenBank/DDBJ databases">
        <title>Brenneria corticis sp.nov.</title>
        <authorList>
            <person name="Li Y."/>
        </authorList>
    </citation>
    <scope>NUCLEOTIDE SEQUENCE [LARGE SCALE GENOMIC DNA]</scope>
    <source>
        <strain evidence="11 12">CFCC 11842</strain>
    </source>
</reference>
<sequence length="363" mass="39478">MSSIKHRPVLDTIRGFHPPGAPYEPDARGRLTNLALNENSLGYSPRVAQALAAALGEASRYPDSFCSALRHKLARRHDLEPDRLLFGNGIFEILSLIGAAFVGENDEVVIPEPSFGWYNIASIVNGGCIVAVPLRDYAIDLDAVAAAVGPRTRLVWLCNPHNPMGTIVANGELRAFLERVPPDVAVVLDEAYGEYAAAQDFPDGIALTRRHSNLIVLRTFSKAYGLAGLRIGYAVAAAHTIGLLHKVKTPPNVNHLAQIAAAAALDDEEFLARSVAAVRQGLRDYYACCDDLGLGYIPSFANFLMINLGRDGDEAAQQFLESGIVLRSGRESGLPQWIRVTIGNDEENRRVFAVLRRLAVDHH</sequence>
<comment type="pathway">
    <text evidence="2 9">Amino-acid biosynthesis; L-histidine biosynthesis; L-histidine from 5-phospho-alpha-D-ribose 1-diphosphate: step 7/9.</text>
</comment>
<dbReference type="PROSITE" id="PS00599">
    <property type="entry name" value="AA_TRANSFER_CLASS_2"/>
    <property type="match status" value="1"/>
</dbReference>
<comment type="subunit">
    <text evidence="4 9">Homodimer.</text>
</comment>
<dbReference type="NCBIfam" id="TIGR01141">
    <property type="entry name" value="hisC"/>
    <property type="match status" value="1"/>
</dbReference>
<dbReference type="GO" id="GO:0030170">
    <property type="term" value="F:pyridoxal phosphate binding"/>
    <property type="evidence" value="ECO:0007669"/>
    <property type="project" value="InterPro"/>
</dbReference>
<name>A0A2U1U819_9GAMM</name>
<dbReference type="InterPro" id="IPR004839">
    <property type="entry name" value="Aminotransferase_I/II_large"/>
</dbReference>
<dbReference type="InterPro" id="IPR015424">
    <property type="entry name" value="PyrdxlP-dep_Trfase"/>
</dbReference>
<dbReference type="Proteomes" id="UP000296159">
    <property type="component" value="Unassembled WGS sequence"/>
</dbReference>
<evidence type="ECO:0000256" key="4">
    <source>
        <dbReference type="ARBA" id="ARBA00011738"/>
    </source>
</evidence>
<evidence type="ECO:0000256" key="7">
    <source>
        <dbReference type="ARBA" id="ARBA00022898"/>
    </source>
</evidence>
<dbReference type="SUPFAM" id="SSF53383">
    <property type="entry name" value="PLP-dependent transferases"/>
    <property type="match status" value="1"/>
</dbReference>
<dbReference type="InterPro" id="IPR005861">
    <property type="entry name" value="HisP_aminotrans"/>
</dbReference>
<dbReference type="EC" id="2.6.1.9" evidence="9"/>
<keyword evidence="6 9" id="KW-0808">Transferase</keyword>
<evidence type="ECO:0000256" key="1">
    <source>
        <dbReference type="ARBA" id="ARBA00001933"/>
    </source>
</evidence>
<keyword evidence="9" id="KW-0028">Amino-acid biosynthesis</keyword>
<evidence type="ECO:0000259" key="10">
    <source>
        <dbReference type="Pfam" id="PF00155"/>
    </source>
</evidence>
<dbReference type="InterPro" id="IPR015421">
    <property type="entry name" value="PyrdxlP-dep_Trfase_major"/>
</dbReference>
<comment type="catalytic activity">
    <reaction evidence="8 9">
        <text>L-histidinol phosphate + 2-oxoglutarate = 3-(imidazol-4-yl)-2-oxopropyl phosphate + L-glutamate</text>
        <dbReference type="Rhea" id="RHEA:23744"/>
        <dbReference type="ChEBI" id="CHEBI:16810"/>
        <dbReference type="ChEBI" id="CHEBI:29985"/>
        <dbReference type="ChEBI" id="CHEBI:57766"/>
        <dbReference type="ChEBI" id="CHEBI:57980"/>
        <dbReference type="EC" id="2.6.1.9"/>
    </reaction>
</comment>
<keyword evidence="12" id="KW-1185">Reference proteome</keyword>
<evidence type="ECO:0000256" key="6">
    <source>
        <dbReference type="ARBA" id="ARBA00022679"/>
    </source>
</evidence>
<keyword evidence="9" id="KW-0368">Histidine biosynthesis</keyword>
<dbReference type="Pfam" id="PF00155">
    <property type="entry name" value="Aminotran_1_2"/>
    <property type="match status" value="1"/>
</dbReference>
<keyword evidence="5 9" id="KW-0032">Aminotransferase</keyword>
<evidence type="ECO:0000256" key="2">
    <source>
        <dbReference type="ARBA" id="ARBA00005011"/>
    </source>
</evidence>
<dbReference type="UniPathway" id="UPA00031">
    <property type="reaction ID" value="UER00012"/>
</dbReference>
<dbReference type="HAMAP" id="MF_01023">
    <property type="entry name" value="HisC_aminotrans_2"/>
    <property type="match status" value="1"/>
</dbReference>
<dbReference type="InterPro" id="IPR001917">
    <property type="entry name" value="Aminotrans_II_pyridoxalP_BS"/>
</dbReference>
<protein>
    <recommendedName>
        <fullName evidence="9">Histidinol-phosphate aminotransferase</fullName>
        <ecNumber evidence="9">2.6.1.9</ecNumber>
    </recommendedName>
    <alternativeName>
        <fullName evidence="9">Imidazole acetol-phosphate transaminase</fullName>
    </alternativeName>
</protein>
<evidence type="ECO:0000256" key="9">
    <source>
        <dbReference type="HAMAP-Rule" id="MF_01023"/>
    </source>
</evidence>
<comment type="caution">
    <text evidence="11">The sequence shown here is derived from an EMBL/GenBank/DDBJ whole genome shotgun (WGS) entry which is preliminary data.</text>
</comment>
<comment type="cofactor">
    <cofactor evidence="1 9">
        <name>pyridoxal 5'-phosphate</name>
        <dbReference type="ChEBI" id="CHEBI:597326"/>
    </cofactor>
</comment>